<dbReference type="RefSeq" id="WP_035076657.1">
    <property type="nucleotide sequence ID" value="NZ_JMIH01000024.1"/>
</dbReference>
<dbReference type="OrthoDB" id="6692273at2"/>
<protein>
    <recommendedName>
        <fullName evidence="1">SnoaL-like domain-containing protein</fullName>
    </recommendedName>
</protein>
<comment type="caution">
    <text evidence="2">The sequence shown here is derived from an EMBL/GenBank/DDBJ whole genome shotgun (WGS) entry which is preliminary data.</text>
</comment>
<evidence type="ECO:0000313" key="2">
    <source>
        <dbReference type="EMBL" id="KEO72281.1"/>
    </source>
</evidence>
<accession>A0A074KQQ8</accession>
<evidence type="ECO:0000259" key="1">
    <source>
        <dbReference type="Pfam" id="PF12680"/>
    </source>
</evidence>
<dbReference type="STRING" id="1048983.EL17_16145"/>
<dbReference type="AlphaFoldDB" id="A0A074KQQ8"/>
<dbReference type="Proteomes" id="UP000027821">
    <property type="component" value="Unassembled WGS sequence"/>
</dbReference>
<dbReference type="eggNOG" id="COG3631">
    <property type="taxonomic scope" value="Bacteria"/>
</dbReference>
<dbReference type="InterPro" id="IPR037401">
    <property type="entry name" value="SnoaL-like"/>
</dbReference>
<dbReference type="InterPro" id="IPR032710">
    <property type="entry name" value="NTF2-like_dom_sf"/>
</dbReference>
<dbReference type="Gene3D" id="3.10.450.50">
    <property type="match status" value="1"/>
</dbReference>
<name>A0A074KQQ8_9BACT</name>
<proteinExistence type="predicted"/>
<dbReference type="SUPFAM" id="SSF54427">
    <property type="entry name" value="NTF2-like"/>
    <property type="match status" value="1"/>
</dbReference>
<sequence length="118" mass="13070">MESDKNVILKKFNKAFAEGDVDTILNYVSDNIIWNIKGDKLVKGKENFAVYIKEMATHESMGLTLGLPVINGSFAVLEGQMTSPSGNMYAFCDLYTFETEEGGEIKSLTSYVIEIPNS</sequence>
<dbReference type="EMBL" id="JMIH01000024">
    <property type="protein sequence ID" value="KEO72281.1"/>
    <property type="molecule type" value="Genomic_DNA"/>
</dbReference>
<dbReference type="Pfam" id="PF12680">
    <property type="entry name" value="SnoaL_2"/>
    <property type="match status" value="1"/>
</dbReference>
<feature type="domain" description="SnoaL-like" evidence="1">
    <location>
        <begin position="10"/>
        <end position="105"/>
    </location>
</feature>
<keyword evidence="3" id="KW-1185">Reference proteome</keyword>
<organism evidence="2 3">
    <name type="scientific">Anditalea andensis</name>
    <dbReference type="NCBI Taxonomy" id="1048983"/>
    <lineage>
        <taxon>Bacteria</taxon>
        <taxon>Pseudomonadati</taxon>
        <taxon>Bacteroidota</taxon>
        <taxon>Cytophagia</taxon>
        <taxon>Cytophagales</taxon>
        <taxon>Cytophagaceae</taxon>
        <taxon>Anditalea</taxon>
    </lineage>
</organism>
<evidence type="ECO:0000313" key="3">
    <source>
        <dbReference type="Proteomes" id="UP000027821"/>
    </source>
</evidence>
<reference evidence="2 3" key="1">
    <citation type="submission" date="2014-04" db="EMBL/GenBank/DDBJ databases">
        <title>Characterization and application of a salt tolerant electro-active bacterium.</title>
        <authorList>
            <person name="Yang L."/>
            <person name="Wei S."/>
            <person name="Tay Q.X.M."/>
        </authorList>
    </citation>
    <scope>NUCLEOTIDE SEQUENCE [LARGE SCALE GENOMIC DNA]</scope>
    <source>
        <strain evidence="2 3">LY1</strain>
    </source>
</reference>
<gene>
    <name evidence="2" type="ORF">EL17_16145</name>
</gene>